<keyword evidence="6" id="KW-1185">Reference proteome</keyword>
<dbReference type="PANTHER" id="PTHR33376:SF7">
    <property type="entry name" value="C4-DICARBOXYLATE-BINDING PROTEIN DCTB"/>
    <property type="match status" value="1"/>
</dbReference>
<feature type="signal peptide" evidence="4">
    <location>
        <begin position="1"/>
        <end position="33"/>
    </location>
</feature>
<reference evidence="5 6" key="1">
    <citation type="submission" date="2019-02" db="EMBL/GenBank/DDBJ databases">
        <title>Deep-cultivation of Planctomycetes and their phenomic and genomic characterization uncovers novel biology.</title>
        <authorList>
            <person name="Wiegand S."/>
            <person name="Jogler M."/>
            <person name="Boedeker C."/>
            <person name="Pinto D."/>
            <person name="Vollmers J."/>
            <person name="Rivas-Marin E."/>
            <person name="Kohn T."/>
            <person name="Peeters S.H."/>
            <person name="Heuer A."/>
            <person name="Rast P."/>
            <person name="Oberbeckmann S."/>
            <person name="Bunk B."/>
            <person name="Jeske O."/>
            <person name="Meyerdierks A."/>
            <person name="Storesund J.E."/>
            <person name="Kallscheuer N."/>
            <person name="Luecker S."/>
            <person name="Lage O.M."/>
            <person name="Pohl T."/>
            <person name="Merkel B.J."/>
            <person name="Hornburger P."/>
            <person name="Mueller R.-W."/>
            <person name="Bruemmer F."/>
            <person name="Labrenz M."/>
            <person name="Spormann A.M."/>
            <person name="Op den Camp H."/>
            <person name="Overmann J."/>
            <person name="Amann R."/>
            <person name="Jetten M.S.M."/>
            <person name="Mascher T."/>
            <person name="Medema M.H."/>
            <person name="Devos D.P."/>
            <person name="Kaster A.-K."/>
            <person name="Ovreas L."/>
            <person name="Rohde M."/>
            <person name="Galperin M.Y."/>
            <person name="Jogler C."/>
        </authorList>
    </citation>
    <scope>NUCLEOTIDE SEQUENCE [LARGE SCALE GENOMIC DNA]</scope>
    <source>
        <strain evidence="5 6">HG66A1</strain>
    </source>
</reference>
<dbReference type="Gene3D" id="3.40.190.170">
    <property type="entry name" value="Bacterial extracellular solute-binding protein, family 7"/>
    <property type="match status" value="1"/>
</dbReference>
<keyword evidence="2" id="KW-0813">Transport</keyword>
<accession>A0A517PUB1</accession>
<dbReference type="OrthoDB" id="9776801at2"/>
<dbReference type="Pfam" id="PF03480">
    <property type="entry name" value="DctP"/>
    <property type="match status" value="1"/>
</dbReference>
<dbReference type="RefSeq" id="WP_145189679.1">
    <property type="nucleotide sequence ID" value="NZ_CP036266.1"/>
</dbReference>
<dbReference type="NCBIfam" id="NF037995">
    <property type="entry name" value="TRAP_S1"/>
    <property type="match status" value="1"/>
</dbReference>
<evidence type="ECO:0000256" key="1">
    <source>
        <dbReference type="ARBA" id="ARBA00009023"/>
    </source>
</evidence>
<feature type="chain" id="PRO_5022018397" evidence="4">
    <location>
        <begin position="34"/>
        <end position="360"/>
    </location>
</feature>
<comment type="similarity">
    <text evidence="1">Belongs to the bacterial solute-binding protein 7 family.</text>
</comment>
<dbReference type="NCBIfam" id="TIGR00787">
    <property type="entry name" value="dctP"/>
    <property type="match status" value="1"/>
</dbReference>
<dbReference type="GO" id="GO:0055085">
    <property type="term" value="P:transmembrane transport"/>
    <property type="evidence" value="ECO:0007669"/>
    <property type="project" value="InterPro"/>
</dbReference>
<dbReference type="InterPro" id="IPR018389">
    <property type="entry name" value="DctP_fam"/>
</dbReference>
<protein>
    <submittedName>
        <fullName evidence="5">2,3-diketo-L-gulonate-binding periplasmic protein YiaO</fullName>
    </submittedName>
</protein>
<evidence type="ECO:0000256" key="3">
    <source>
        <dbReference type="ARBA" id="ARBA00022729"/>
    </source>
</evidence>
<dbReference type="InterPro" id="IPR004682">
    <property type="entry name" value="TRAP_DctP"/>
</dbReference>
<evidence type="ECO:0000313" key="6">
    <source>
        <dbReference type="Proteomes" id="UP000320421"/>
    </source>
</evidence>
<dbReference type="PIRSF" id="PIRSF006470">
    <property type="entry name" value="DctB"/>
    <property type="match status" value="1"/>
</dbReference>
<dbReference type="EMBL" id="CP036266">
    <property type="protein sequence ID" value="QDT22969.1"/>
    <property type="molecule type" value="Genomic_DNA"/>
</dbReference>
<sequence length="360" mass="41278" precursor="true">MNLIQKLFSSASAWSLLLIVGGSLLCTSCGAEATASTSDQPIQWRFAIEETIGSVQHQYAMKFKELVEERSNGEIEVTIYPYGTLGTSDQITELVDMEVVQFAMASPGHLGKLIPEVQVFLLHFLFSDDDEINNQVLNKDPRLQKTFAELYARKRLKLLSIFSEGWQVWTTKDPIHRPEDFEGVKMRVMTSPLLIAAYNAYGASPTPLPYSEVYSALQLNMIDGQENPVFAIQEMNFYEVTDWMIFARHAPFITTAVTNREFFDSLPAERQELVTGVVADLNDYILKVQREFNQERLSLIRKNKPDLEIITELTPEEREAFRQASQPVRDRFIRMTGEDGRKLLEELKQTIKEYEDQQQN</sequence>
<keyword evidence="3 4" id="KW-0732">Signal</keyword>
<dbReference type="Proteomes" id="UP000320421">
    <property type="component" value="Chromosome"/>
</dbReference>
<evidence type="ECO:0000256" key="4">
    <source>
        <dbReference type="SAM" id="SignalP"/>
    </source>
</evidence>
<gene>
    <name evidence="5" type="primary">yiaO</name>
    <name evidence="5" type="ORF">HG66A1_47800</name>
</gene>
<name>A0A517PUB1_9PLAN</name>
<dbReference type="GO" id="GO:0030288">
    <property type="term" value="C:outer membrane-bounded periplasmic space"/>
    <property type="evidence" value="ECO:0007669"/>
    <property type="project" value="InterPro"/>
</dbReference>
<dbReference type="InterPro" id="IPR038404">
    <property type="entry name" value="TRAP_DctP_sf"/>
</dbReference>
<organism evidence="5 6">
    <name type="scientific">Gimesia chilikensis</name>
    <dbReference type="NCBI Taxonomy" id="2605989"/>
    <lineage>
        <taxon>Bacteria</taxon>
        <taxon>Pseudomonadati</taxon>
        <taxon>Planctomycetota</taxon>
        <taxon>Planctomycetia</taxon>
        <taxon>Planctomycetales</taxon>
        <taxon>Planctomycetaceae</taxon>
        <taxon>Gimesia</taxon>
    </lineage>
</organism>
<evidence type="ECO:0000256" key="2">
    <source>
        <dbReference type="ARBA" id="ARBA00022448"/>
    </source>
</evidence>
<dbReference type="PANTHER" id="PTHR33376">
    <property type="match status" value="1"/>
</dbReference>
<proteinExistence type="inferred from homology"/>
<dbReference type="CDD" id="cd13668">
    <property type="entry name" value="PBP2_TRAP_UehA_TeaA"/>
    <property type="match status" value="1"/>
</dbReference>
<dbReference type="AlphaFoldDB" id="A0A517PUB1"/>
<evidence type="ECO:0000313" key="5">
    <source>
        <dbReference type="EMBL" id="QDT22969.1"/>
    </source>
</evidence>